<gene>
    <name evidence="1" type="ORF">CBE74_12820</name>
</gene>
<reference evidence="1 2" key="3">
    <citation type="journal article" date="2020" name="Int. J. Syst. Evol. Microbiol.">
        <title>Corynebacterium silvaticum sp. nov., a unique group of NTTB corynebacteria in wild boar and roe deer.</title>
        <authorList>
            <person name="Dangel A."/>
            <person name="Berger A."/>
            <person name="Rau J."/>
            <person name="Eisenberg T."/>
            <person name="Kampfer P."/>
            <person name="Margos G."/>
            <person name="Contzen M."/>
            <person name="Busse H.J."/>
            <person name="Konrad R."/>
            <person name="Peters M."/>
            <person name="Sting R."/>
            <person name="Sing A."/>
        </authorList>
    </citation>
    <scope>NUCLEOTIDE SEQUENCE [LARGE SCALE GENOMIC DNA]</scope>
    <source>
        <strain evidence="1 2">PO100/5</strain>
    </source>
</reference>
<evidence type="ECO:0000313" key="1">
    <source>
        <dbReference type="EMBL" id="WCV10578.1"/>
    </source>
</evidence>
<evidence type="ECO:0000313" key="2">
    <source>
        <dbReference type="Proteomes" id="UP000195652"/>
    </source>
</evidence>
<dbReference type="Proteomes" id="UP000195652">
    <property type="component" value="Chromosome"/>
</dbReference>
<sequence length="149" mass="15407">MKLTTPSKTSAKRTAIALTCAFATAASTLVAAPAASAATRLEGQCAGIDYSLTSVTPSWSSFQQAKVGDTITYQMKISNVSFQKGAAILGVAATVPPDVDGVYAENGQVKFVHSLGKNPELFNQGESVTASHTHALTAADIEKSSVDKN</sequence>
<reference evidence="1 2" key="4">
    <citation type="journal article" date="2020" name="PLoS ONE">
        <title>Taxonomic classification of strain PO100/5 shows a broader geographic distribution and genetic markers of the recently described Corynebacterium silvaticum.</title>
        <authorList>
            <person name="Viana M.V.C."/>
            <person name="Profeta R."/>
            <person name="da Silva A.L."/>
            <person name="Hurtado R."/>
            <person name="Cerqueira J.C."/>
            <person name="Ribeiro B.F.S."/>
            <person name="Almeida M.O."/>
            <person name="Morais-Rodrigues F."/>
            <person name="Soares S.C."/>
            <person name="Oliveira M."/>
            <person name="Tavares L."/>
            <person name="Figueiredo H."/>
            <person name="Wattam A.R."/>
            <person name="Barh D."/>
            <person name="Ghosh P."/>
            <person name="Silva A."/>
            <person name="Azevedo V."/>
        </authorList>
    </citation>
    <scope>NUCLEOTIDE SEQUENCE [LARGE SCALE GENOMIC DNA]</scope>
    <source>
        <strain evidence="1 2">PO100/5</strain>
    </source>
</reference>
<proteinExistence type="predicted"/>
<accession>A0ACD4PYA2</accession>
<keyword evidence="2" id="KW-1185">Reference proteome</keyword>
<dbReference type="EMBL" id="CP021417">
    <property type="protein sequence ID" value="WCV10578.1"/>
    <property type="molecule type" value="Genomic_DNA"/>
</dbReference>
<protein>
    <submittedName>
        <fullName evidence="1">Uncharacterized protein</fullName>
    </submittedName>
</protein>
<name>A0ACD4PYA2_9CORY</name>
<organism evidence="1 2">
    <name type="scientific">Corynebacterium silvaticum</name>
    <dbReference type="NCBI Taxonomy" id="2320431"/>
    <lineage>
        <taxon>Bacteria</taxon>
        <taxon>Bacillati</taxon>
        <taxon>Actinomycetota</taxon>
        <taxon>Actinomycetes</taxon>
        <taxon>Mycobacteriales</taxon>
        <taxon>Corynebacteriaceae</taxon>
        <taxon>Corynebacterium</taxon>
    </lineage>
</organism>
<reference evidence="1 2" key="1">
    <citation type="journal article" date="2014" name="BMC Vet. Res.">
        <title>First report of Corynebacterium pseudotuberculosis from caseous lymphadenitis lesions in Black Alentejano pig (Sus scrofa domesticus).</title>
        <authorList>
            <person name="Oliveira M."/>
            <person name="Barroco C."/>
            <person name="Mottola C."/>
            <person name="Santos R."/>
            <person name="Lemsaddek A."/>
            <person name="Tavares L."/>
            <person name="Semedo-Lemsaddek T."/>
        </authorList>
    </citation>
    <scope>NUCLEOTIDE SEQUENCE [LARGE SCALE GENOMIC DNA]</scope>
    <source>
        <strain evidence="1 2">PO100/5</strain>
    </source>
</reference>
<reference evidence="1 2" key="2">
    <citation type="journal article" date="2020" name="Antonie Van Leeuwenhoek">
        <title>Phylogenomic characterisation of a novel corynebacterial species pathogenic to animals.</title>
        <authorList>
            <person name="Moller J."/>
            <person name="Musella L."/>
            <person name="Melnikov V."/>
            <person name="Geissdorfer W."/>
            <person name="Burkovski A."/>
            <person name="Sangal V."/>
        </authorList>
    </citation>
    <scope>NUCLEOTIDE SEQUENCE [LARGE SCALE GENOMIC DNA]</scope>
    <source>
        <strain evidence="1 2">PO100/5</strain>
    </source>
</reference>